<keyword evidence="4 6" id="KW-1133">Transmembrane helix</keyword>
<feature type="transmembrane region" description="Helical" evidence="6">
    <location>
        <begin position="20"/>
        <end position="41"/>
    </location>
</feature>
<dbReference type="AlphaFoldDB" id="A0ABD7DYE9"/>
<protein>
    <submittedName>
        <fullName evidence="7">Oligosaccharide flippase family protein</fullName>
    </submittedName>
</protein>
<evidence type="ECO:0000256" key="1">
    <source>
        <dbReference type="ARBA" id="ARBA00004651"/>
    </source>
</evidence>
<evidence type="ECO:0000313" key="7">
    <source>
        <dbReference type="EMBL" id="QSL92060.1"/>
    </source>
</evidence>
<dbReference type="GO" id="GO:0005886">
    <property type="term" value="C:plasma membrane"/>
    <property type="evidence" value="ECO:0007669"/>
    <property type="project" value="UniProtKB-SubCell"/>
</dbReference>
<evidence type="ECO:0000256" key="4">
    <source>
        <dbReference type="ARBA" id="ARBA00022989"/>
    </source>
</evidence>
<keyword evidence="5 6" id="KW-0472">Membrane</keyword>
<feature type="transmembrane region" description="Helical" evidence="6">
    <location>
        <begin position="122"/>
        <end position="146"/>
    </location>
</feature>
<feature type="transmembrane region" description="Helical" evidence="6">
    <location>
        <begin position="270"/>
        <end position="293"/>
    </location>
</feature>
<feature type="transmembrane region" description="Helical" evidence="6">
    <location>
        <begin position="361"/>
        <end position="382"/>
    </location>
</feature>
<feature type="transmembrane region" description="Helical" evidence="6">
    <location>
        <begin position="152"/>
        <end position="171"/>
    </location>
</feature>
<evidence type="ECO:0000256" key="3">
    <source>
        <dbReference type="ARBA" id="ARBA00022692"/>
    </source>
</evidence>
<evidence type="ECO:0000313" key="8">
    <source>
        <dbReference type="Proteomes" id="UP000663658"/>
    </source>
</evidence>
<dbReference type="Pfam" id="PF01943">
    <property type="entry name" value="Polysacc_synt"/>
    <property type="match status" value="1"/>
</dbReference>
<organism evidence="7 8">
    <name type="scientific">Ectopseudomonas toyotomiensis</name>
    <dbReference type="NCBI Taxonomy" id="554344"/>
    <lineage>
        <taxon>Bacteria</taxon>
        <taxon>Pseudomonadati</taxon>
        <taxon>Pseudomonadota</taxon>
        <taxon>Gammaproteobacteria</taxon>
        <taxon>Pseudomonadales</taxon>
        <taxon>Pseudomonadaceae</taxon>
        <taxon>Ectopseudomonas</taxon>
    </lineage>
</organism>
<feature type="transmembrane region" description="Helical" evidence="6">
    <location>
        <begin position="229"/>
        <end position="249"/>
    </location>
</feature>
<dbReference type="Proteomes" id="UP000663658">
    <property type="component" value="Chromosome"/>
</dbReference>
<sequence>MPFLMLPVMTHHLSPTEFGALAIFLLANSCISAFVGMNVHANISKNFFTLPKDKLGDMIGNIFVVMLVSSFIATVFFAVVALFVNDLFSLPLSAFLVMPLLSFMTMVNTINLTILRNEGRAYIYGAFEVACTVLAISVTLVFLLSLEAGWRSQVYGLLTAYGVFFFVAIVYMTKRGYLSLNISSVEVRRVLGSSVPMIPYVLAGIVMNVSDRVFIERMVGLEAVGHYAIGYNFGMIVLMFTDAFAKAWSPWFYKLMSKPTEGNKKTVVRYSYFYAMGVFCLVVAVSVFAYFAIPFMVSQAFLGAASYVFWIALALAIQGLYKMLFPYFILMERHYVLSGILVICALSNLVFSYVLVDHFGAVGAAYSSALAWGGAVVMAFIYKQRICAMPWR</sequence>
<dbReference type="EMBL" id="CP070505">
    <property type="protein sequence ID" value="QSL92060.1"/>
    <property type="molecule type" value="Genomic_DNA"/>
</dbReference>
<comment type="subcellular location">
    <subcellularLocation>
        <location evidence="1">Cell membrane</location>
        <topology evidence="1">Multi-pass membrane protein</topology>
    </subcellularLocation>
</comment>
<gene>
    <name evidence="7" type="ORF">JWV26_20210</name>
</gene>
<accession>A0ABD7DYE9</accession>
<feature type="transmembrane region" description="Helical" evidence="6">
    <location>
        <begin position="299"/>
        <end position="323"/>
    </location>
</feature>
<dbReference type="InterPro" id="IPR050833">
    <property type="entry name" value="Poly_Biosynth_Transport"/>
</dbReference>
<feature type="transmembrane region" description="Helical" evidence="6">
    <location>
        <begin position="335"/>
        <end position="355"/>
    </location>
</feature>
<feature type="transmembrane region" description="Helical" evidence="6">
    <location>
        <begin position="191"/>
        <end position="209"/>
    </location>
</feature>
<reference evidence="7 8" key="1">
    <citation type="submission" date="2021-02" db="EMBL/GenBank/DDBJ databases">
        <title>Whole genome sequencing of Pseudomonas alcaliphila strain SM2.</title>
        <authorList>
            <person name="Alshamsi M.S."/>
            <person name="Sudalaimuthuasari N."/>
            <person name="Kundu B."/>
            <person name="AlMaskari R.S."/>
            <person name="Elmahi Y."/>
            <person name="Mundra S."/>
            <person name="Chandran S."/>
            <person name="Malik S."/>
            <person name="Hazzouri K.M."/>
            <person name="Amiri K.M.A."/>
        </authorList>
    </citation>
    <scope>NUCLEOTIDE SEQUENCE [LARGE SCALE GENOMIC DNA]</scope>
    <source>
        <strain evidence="7 8">SM2</strain>
    </source>
</reference>
<name>A0ABD7DYE9_9GAMM</name>
<evidence type="ECO:0000256" key="5">
    <source>
        <dbReference type="ARBA" id="ARBA00023136"/>
    </source>
</evidence>
<feature type="transmembrane region" description="Helical" evidence="6">
    <location>
        <begin position="62"/>
        <end position="84"/>
    </location>
</feature>
<dbReference type="PANTHER" id="PTHR30250:SF11">
    <property type="entry name" value="O-ANTIGEN TRANSPORTER-RELATED"/>
    <property type="match status" value="1"/>
</dbReference>
<keyword evidence="2" id="KW-1003">Cell membrane</keyword>
<dbReference type="PANTHER" id="PTHR30250">
    <property type="entry name" value="PST FAMILY PREDICTED COLANIC ACID TRANSPORTER"/>
    <property type="match status" value="1"/>
</dbReference>
<keyword evidence="3 6" id="KW-0812">Transmembrane</keyword>
<evidence type="ECO:0000256" key="2">
    <source>
        <dbReference type="ARBA" id="ARBA00022475"/>
    </source>
</evidence>
<feature type="transmembrane region" description="Helical" evidence="6">
    <location>
        <begin position="90"/>
        <end position="110"/>
    </location>
</feature>
<dbReference type="RefSeq" id="WP_206417661.1">
    <property type="nucleotide sequence ID" value="NZ_CP070505.1"/>
</dbReference>
<dbReference type="InterPro" id="IPR002797">
    <property type="entry name" value="Polysacc_synth"/>
</dbReference>
<evidence type="ECO:0000256" key="6">
    <source>
        <dbReference type="SAM" id="Phobius"/>
    </source>
</evidence>
<proteinExistence type="predicted"/>
<dbReference type="KEGG" id="pty:JWV26_20210"/>